<dbReference type="Pfam" id="PF19883">
    <property type="entry name" value="DUF6356"/>
    <property type="match status" value="1"/>
</dbReference>
<gene>
    <name evidence="2" type="ORF">DI626_03825</name>
</gene>
<dbReference type="Proteomes" id="UP000249557">
    <property type="component" value="Unassembled WGS sequence"/>
</dbReference>
<evidence type="ECO:0000313" key="3">
    <source>
        <dbReference type="Proteomes" id="UP000249557"/>
    </source>
</evidence>
<dbReference type="AlphaFoldDB" id="A0A2W4ZZ25"/>
<proteinExistence type="predicted"/>
<dbReference type="InterPro" id="IPR045936">
    <property type="entry name" value="DUF6356"/>
</dbReference>
<accession>A0A2W4ZZ25</accession>
<feature type="transmembrane region" description="Helical" evidence="1">
    <location>
        <begin position="20"/>
        <end position="43"/>
    </location>
</feature>
<keyword evidence="1" id="KW-0812">Transmembrane</keyword>
<organism evidence="2 3">
    <name type="scientific">Micavibrio aeruginosavorus</name>
    <dbReference type="NCBI Taxonomy" id="349221"/>
    <lineage>
        <taxon>Bacteria</taxon>
        <taxon>Pseudomonadati</taxon>
        <taxon>Bdellovibrionota</taxon>
        <taxon>Bdellovibrionia</taxon>
        <taxon>Bdellovibrionales</taxon>
        <taxon>Pseudobdellovibrionaceae</taxon>
        <taxon>Micavibrio</taxon>
    </lineage>
</organism>
<name>A0A2W4ZZ25_9BACT</name>
<reference evidence="2 3" key="1">
    <citation type="submission" date="2017-08" db="EMBL/GenBank/DDBJ databases">
        <title>Infants hospitalized years apart are colonized by the same room-sourced microbial strains.</title>
        <authorList>
            <person name="Brooks B."/>
            <person name="Olm M.R."/>
            <person name="Firek B.A."/>
            <person name="Baker R."/>
            <person name="Thomas B.C."/>
            <person name="Morowitz M.J."/>
            <person name="Banfield J.F."/>
        </authorList>
    </citation>
    <scope>NUCLEOTIDE SEQUENCE [LARGE SCALE GENOMIC DNA]</scope>
    <source>
        <strain evidence="2">S2_018_000_R2_104</strain>
    </source>
</reference>
<keyword evidence="1" id="KW-0472">Membrane</keyword>
<comment type="caution">
    <text evidence="2">The sequence shown here is derived from an EMBL/GenBank/DDBJ whole genome shotgun (WGS) entry which is preliminary data.</text>
</comment>
<evidence type="ECO:0000256" key="1">
    <source>
        <dbReference type="SAM" id="Phobius"/>
    </source>
</evidence>
<keyword evidence="1" id="KW-1133">Transmembrane helix</keyword>
<sequence>MLDKCQQHLDSVRESYFQHLFFAVCFGLRLVGAGFAAILHGLFPAVFQTTGSAAVYRLADELKARQAHTHHHHDHP</sequence>
<protein>
    <recommendedName>
        <fullName evidence="4">Capsule biosynthesis protein</fullName>
    </recommendedName>
</protein>
<dbReference type="EMBL" id="QFNK01000054">
    <property type="protein sequence ID" value="PZO87523.1"/>
    <property type="molecule type" value="Genomic_DNA"/>
</dbReference>
<evidence type="ECO:0008006" key="4">
    <source>
        <dbReference type="Google" id="ProtNLM"/>
    </source>
</evidence>
<evidence type="ECO:0000313" key="2">
    <source>
        <dbReference type="EMBL" id="PZO87523.1"/>
    </source>
</evidence>